<dbReference type="EMBL" id="BK032509">
    <property type="protein sequence ID" value="DAF43517.1"/>
    <property type="molecule type" value="Genomic_DNA"/>
</dbReference>
<proteinExistence type="predicted"/>
<sequence length="138" mass="15465">MGNPIPSVDQSMGKLVDEIYNIFRNNIPTTNLIGVVLKPPPNIEIKYNNIVLTKKEVYISHYLLAGYRREAQGHLVSATQNRGGGSGYAEYQSHNHDINNDYTNDIIYTDTLKAGDLVSIFPLEGNQLFIITDKLVKL</sequence>
<accession>A0A8S5RXP5</accession>
<dbReference type="InterPro" id="IPR022555">
    <property type="entry name" value="DUF2577"/>
</dbReference>
<evidence type="ECO:0000313" key="1">
    <source>
        <dbReference type="EMBL" id="DAF43517.1"/>
    </source>
</evidence>
<reference evidence="1" key="1">
    <citation type="journal article" date="2021" name="Proc. Natl. Acad. Sci. U.S.A.">
        <title>A Catalog of Tens of Thousands of Viruses from Human Metagenomes Reveals Hidden Associations with Chronic Diseases.</title>
        <authorList>
            <person name="Tisza M.J."/>
            <person name="Buck C.B."/>
        </authorList>
    </citation>
    <scope>NUCLEOTIDE SEQUENCE</scope>
    <source>
        <strain evidence="1">CtWdm1</strain>
    </source>
</reference>
<evidence type="ECO:0008006" key="2">
    <source>
        <dbReference type="Google" id="ProtNLM"/>
    </source>
</evidence>
<organism evidence="1">
    <name type="scientific">Siphoviridae sp. ctWdm1</name>
    <dbReference type="NCBI Taxonomy" id="2827883"/>
    <lineage>
        <taxon>Viruses</taxon>
        <taxon>Duplodnaviria</taxon>
        <taxon>Heunggongvirae</taxon>
        <taxon>Uroviricota</taxon>
        <taxon>Caudoviricetes</taxon>
    </lineage>
</organism>
<dbReference type="Pfam" id="PF10844">
    <property type="entry name" value="DUF2577"/>
    <property type="match status" value="1"/>
</dbReference>
<protein>
    <recommendedName>
        <fullName evidence="2">DUF2577 domain-containing protein</fullName>
    </recommendedName>
</protein>
<name>A0A8S5RXP5_9CAUD</name>